<reference evidence="1 2" key="1">
    <citation type="submission" date="2022-09" db="EMBL/GenBank/DDBJ databases">
        <authorList>
            <person name="Palmer J.M."/>
        </authorList>
    </citation>
    <scope>NUCLEOTIDE SEQUENCE [LARGE SCALE GENOMIC DNA]</scope>
    <source>
        <strain evidence="1 2">DSM 7382</strain>
    </source>
</reference>
<accession>A0AAW0GUX7</accession>
<comment type="caution">
    <text evidence="1">The sequence shown here is derived from an EMBL/GenBank/DDBJ whole genome shotgun (WGS) entry which is preliminary data.</text>
</comment>
<protein>
    <submittedName>
        <fullName evidence="1">Uncharacterized protein</fullName>
    </submittedName>
</protein>
<dbReference type="AlphaFoldDB" id="A0AAW0GUX7"/>
<dbReference type="Proteomes" id="UP001385951">
    <property type="component" value="Unassembled WGS sequence"/>
</dbReference>
<name>A0AAW0GUX7_9APHY</name>
<sequence>MSLMQRSNVTVSHLSPMIQYWPSNGWWEDTLEEDEDDQLLQGYSTRTNHRTDGSVQNATATFQWHGEGGIWFVEYIFVFETSNTYPRIFGGYRQRLGNFWVVLNDTKTFIVPGFQPGDKEQAQAVLFSQEDIPFGRHQMQIVNPGGDDDGHGILDLDYIVFQTSAPTTSVPDNSTDISWLPVPPDDKSVVWRQTSNSHYTNQTNAQVEYSFNVGVITSHLKILF</sequence>
<gene>
    <name evidence="1" type="ORF">QCA50_001088</name>
</gene>
<evidence type="ECO:0000313" key="2">
    <source>
        <dbReference type="Proteomes" id="UP001385951"/>
    </source>
</evidence>
<evidence type="ECO:0000313" key="1">
    <source>
        <dbReference type="EMBL" id="KAK7696431.1"/>
    </source>
</evidence>
<dbReference type="EMBL" id="JASBNA010000001">
    <property type="protein sequence ID" value="KAK7696431.1"/>
    <property type="molecule type" value="Genomic_DNA"/>
</dbReference>
<keyword evidence="2" id="KW-1185">Reference proteome</keyword>
<proteinExistence type="predicted"/>
<organism evidence="1 2">
    <name type="scientific">Cerrena zonata</name>
    <dbReference type="NCBI Taxonomy" id="2478898"/>
    <lineage>
        <taxon>Eukaryota</taxon>
        <taxon>Fungi</taxon>
        <taxon>Dikarya</taxon>
        <taxon>Basidiomycota</taxon>
        <taxon>Agaricomycotina</taxon>
        <taxon>Agaricomycetes</taxon>
        <taxon>Polyporales</taxon>
        <taxon>Cerrenaceae</taxon>
        <taxon>Cerrena</taxon>
    </lineage>
</organism>